<keyword evidence="3" id="KW-0813">Transport</keyword>
<dbReference type="Gene3D" id="2.60.40.2610">
    <property type="entry name" value="Outer membrane usher protein FimD, plug domain"/>
    <property type="match status" value="1"/>
</dbReference>
<feature type="domain" description="PapC-like C-terminal" evidence="10">
    <location>
        <begin position="778"/>
        <end position="841"/>
    </location>
</feature>
<keyword evidence="4" id="KW-1134">Transmembrane beta strand</keyword>
<dbReference type="AlphaFoldDB" id="A0A2N0WGW6"/>
<accession>A0A2N0WGW6</accession>
<evidence type="ECO:0000256" key="1">
    <source>
        <dbReference type="ARBA" id="ARBA00004571"/>
    </source>
</evidence>
<dbReference type="InterPro" id="IPR025885">
    <property type="entry name" value="PapC_N"/>
</dbReference>
<evidence type="ECO:0000256" key="2">
    <source>
        <dbReference type="ARBA" id="ARBA00008064"/>
    </source>
</evidence>
<dbReference type="RefSeq" id="WP_101235908.1">
    <property type="nucleotide sequence ID" value="NZ_PISJ01000010.1"/>
</dbReference>
<dbReference type="InterPro" id="IPR037224">
    <property type="entry name" value="PapC_N_sf"/>
</dbReference>
<evidence type="ECO:0000259" key="10">
    <source>
        <dbReference type="Pfam" id="PF13953"/>
    </source>
</evidence>
<evidence type="ECO:0000256" key="6">
    <source>
        <dbReference type="ARBA" id="ARBA00022729"/>
    </source>
</evidence>
<feature type="signal peptide" evidence="9">
    <location>
        <begin position="1"/>
        <end position="34"/>
    </location>
</feature>
<keyword evidence="7" id="KW-0472">Membrane</keyword>
<gene>
    <name evidence="12" type="ORF">CW311_05675</name>
</gene>
<reference evidence="12 13" key="1">
    <citation type="submission" date="2017-12" db="EMBL/GenBank/DDBJ databases">
        <title>Draft Genome sequences of multiple microbial strains isolated from spacecraft associated surfaces.</title>
        <authorList>
            <person name="Seuylemezian A."/>
            <person name="Vaishampayan P."/>
            <person name="Venkateswaran K."/>
        </authorList>
    </citation>
    <scope>NUCLEOTIDE SEQUENCE [LARGE SCALE GENOMIC DNA]</scope>
    <source>
        <strain evidence="12 13">2P01AA</strain>
    </source>
</reference>
<protein>
    <submittedName>
        <fullName evidence="12">Fimbrial protein</fullName>
    </submittedName>
</protein>
<evidence type="ECO:0000256" key="4">
    <source>
        <dbReference type="ARBA" id="ARBA00022452"/>
    </source>
</evidence>
<proteinExistence type="inferred from homology"/>
<dbReference type="Pfam" id="PF00577">
    <property type="entry name" value="Usher"/>
    <property type="match status" value="1"/>
</dbReference>
<dbReference type="SUPFAM" id="SSF141729">
    <property type="entry name" value="FimD N-terminal domain-like"/>
    <property type="match status" value="1"/>
</dbReference>
<dbReference type="InterPro" id="IPR000015">
    <property type="entry name" value="Fimb_usher"/>
</dbReference>
<evidence type="ECO:0000256" key="9">
    <source>
        <dbReference type="SAM" id="SignalP"/>
    </source>
</evidence>
<evidence type="ECO:0000256" key="8">
    <source>
        <dbReference type="ARBA" id="ARBA00023237"/>
    </source>
</evidence>
<evidence type="ECO:0000256" key="7">
    <source>
        <dbReference type="ARBA" id="ARBA00023136"/>
    </source>
</evidence>
<keyword evidence="6 9" id="KW-0732">Signal</keyword>
<comment type="subcellular location">
    <subcellularLocation>
        <location evidence="1">Cell outer membrane</location>
        <topology evidence="1">Multi-pass membrane protein</topology>
    </subcellularLocation>
</comment>
<comment type="similarity">
    <text evidence="2">Belongs to the fimbrial export usher family.</text>
</comment>
<dbReference type="Pfam" id="PF13954">
    <property type="entry name" value="PapC_N"/>
    <property type="match status" value="1"/>
</dbReference>
<evidence type="ECO:0000256" key="5">
    <source>
        <dbReference type="ARBA" id="ARBA00022692"/>
    </source>
</evidence>
<dbReference type="PANTHER" id="PTHR30451:SF20">
    <property type="entry name" value="FIMBRIAE USHER"/>
    <property type="match status" value="1"/>
</dbReference>
<dbReference type="PANTHER" id="PTHR30451">
    <property type="entry name" value="OUTER MEMBRANE USHER PROTEIN"/>
    <property type="match status" value="1"/>
</dbReference>
<feature type="domain" description="PapC N-terminal" evidence="11">
    <location>
        <begin position="48"/>
        <end position="191"/>
    </location>
</feature>
<evidence type="ECO:0000313" key="12">
    <source>
        <dbReference type="EMBL" id="PKF34659.1"/>
    </source>
</evidence>
<evidence type="ECO:0000313" key="13">
    <source>
        <dbReference type="Proteomes" id="UP000233553"/>
    </source>
</evidence>
<dbReference type="EMBL" id="PISJ01000010">
    <property type="protein sequence ID" value="PKF34659.1"/>
    <property type="molecule type" value="Genomic_DNA"/>
</dbReference>
<dbReference type="Gene3D" id="3.10.20.410">
    <property type="match status" value="1"/>
</dbReference>
<name>A0A2N0WGW6_9GAMM</name>
<comment type="caution">
    <text evidence="12">The sequence shown here is derived from an EMBL/GenBank/DDBJ whole genome shotgun (WGS) entry which is preliminary data.</text>
</comment>
<sequence>MSKKNATAKFLKRRICYYLTSGVITVTMPMAVYAVEQTAEQAAPMEAEFDSVFLIGDAQKVDISRFKYGNPVLPGEYNVDVYINGNWFGKRRMMFRSTEQNKNAFTCFTSGSLLEYGVKQEVLVNRTESNAPNACYKIEEWIENAYYDFDTSRLRVDISIPQIALQKNAQGYVDPSIWDRGVNAGFLSYSGSAYKTFNRLNENKETTNAFMAITAGANIAGWQLRHNGQWQWQWQDGAQSELDSSNKKKSNYESTSTYLQRAFPQYRGVLTLGDSFTNGELFDSFGYRGLDFSSDDRMLPNSMLGYAPRIRGNAKTNAKVEVRQQGQLIYQTTVAPGSFEINDLYPTGFGGELEVSIIESNGEIQKLAVPYASVVQMLRPGLSRYSVTAGEFRDRDIDLTPWVTQGKYQRGINNYLTGYTGFQLAEDYSALLLGAAVATPIGAVSFDVTQSNTDFDKQGSQSGQSFRLSYSKLISPTNTNLTLAAYRYSTENYYKLRDALLIRDLEDKGVNTFAVGKQRSEFQITLNQGLPEGWGNIYMVGSWNDYWNRNETTRQYQVGYSNNYHGLTYGLSATNREIEYGSRSQTRDTEYLMTLSFPINFRKNSVNVNATASENSRTVGMSGMVGDRFNYGASVSHQDRQNPSFNVNSRYRTNFATVGGSYSVADSYQQAMLSVSGSVVAHSDGILFGPEQGQTMVLVYAPDAAGAKVNNTVGLSVNKSGYAVIPYVTPYRLNDITLDPQEMSTNVELEETSQRIAPFAGAIAKVDFSTKKGYAIYINTKTAAGGSLPFAAQVFNTKDESVGIVAQGSMVYLRTQEPKGDLYVKWGEEANEQCHFSYDVTAQLSNDQQSMIMTEAVCK</sequence>
<dbReference type="Gene3D" id="2.60.40.2070">
    <property type="match status" value="1"/>
</dbReference>
<dbReference type="GO" id="GO:0009297">
    <property type="term" value="P:pilus assembly"/>
    <property type="evidence" value="ECO:0007669"/>
    <property type="project" value="InterPro"/>
</dbReference>
<feature type="chain" id="PRO_5014722314" evidence="9">
    <location>
        <begin position="35"/>
        <end position="859"/>
    </location>
</feature>
<dbReference type="InterPro" id="IPR025949">
    <property type="entry name" value="PapC-like_C"/>
</dbReference>
<dbReference type="Pfam" id="PF13953">
    <property type="entry name" value="PapC_C"/>
    <property type="match status" value="1"/>
</dbReference>
<dbReference type="InterPro" id="IPR043142">
    <property type="entry name" value="PapC-like_C_sf"/>
</dbReference>
<dbReference type="Proteomes" id="UP000233553">
    <property type="component" value="Unassembled WGS sequence"/>
</dbReference>
<dbReference type="Gene3D" id="2.60.40.3110">
    <property type="match status" value="1"/>
</dbReference>
<organism evidence="12 13">
    <name type="scientific">Acinetobacter proteolyticus</name>
    <dbReference type="NCBI Taxonomy" id="1776741"/>
    <lineage>
        <taxon>Bacteria</taxon>
        <taxon>Pseudomonadati</taxon>
        <taxon>Pseudomonadota</taxon>
        <taxon>Gammaproteobacteria</taxon>
        <taxon>Moraxellales</taxon>
        <taxon>Moraxellaceae</taxon>
        <taxon>Acinetobacter</taxon>
    </lineage>
</organism>
<dbReference type="GO" id="GO:0015473">
    <property type="term" value="F:fimbrial usher porin activity"/>
    <property type="evidence" value="ECO:0007669"/>
    <property type="project" value="InterPro"/>
</dbReference>
<keyword evidence="8" id="KW-0998">Cell outer membrane</keyword>
<dbReference type="InterPro" id="IPR042186">
    <property type="entry name" value="FimD_plug_dom"/>
</dbReference>
<evidence type="ECO:0000259" key="11">
    <source>
        <dbReference type="Pfam" id="PF13954"/>
    </source>
</evidence>
<dbReference type="GO" id="GO:0009279">
    <property type="term" value="C:cell outer membrane"/>
    <property type="evidence" value="ECO:0007669"/>
    <property type="project" value="UniProtKB-SubCell"/>
</dbReference>
<keyword evidence="5" id="KW-0812">Transmembrane</keyword>
<evidence type="ECO:0000256" key="3">
    <source>
        <dbReference type="ARBA" id="ARBA00022448"/>
    </source>
</evidence>